<proteinExistence type="predicted"/>
<keyword evidence="2" id="KW-1185">Reference proteome</keyword>
<dbReference type="AlphaFoldDB" id="A0A4Y2H4S6"/>
<reference evidence="1 2" key="1">
    <citation type="journal article" date="2019" name="Sci. Rep.">
        <title>Orb-weaving spider Araneus ventricosus genome elucidates the spidroin gene catalogue.</title>
        <authorList>
            <person name="Kono N."/>
            <person name="Nakamura H."/>
            <person name="Ohtoshi R."/>
            <person name="Moran D.A.P."/>
            <person name="Shinohara A."/>
            <person name="Yoshida Y."/>
            <person name="Fujiwara M."/>
            <person name="Mori M."/>
            <person name="Tomita M."/>
            <person name="Arakawa K."/>
        </authorList>
    </citation>
    <scope>NUCLEOTIDE SEQUENCE [LARGE SCALE GENOMIC DNA]</scope>
</reference>
<evidence type="ECO:0000313" key="2">
    <source>
        <dbReference type="Proteomes" id="UP000499080"/>
    </source>
</evidence>
<sequence>MSGHDPPGKPQVYKLRSNCSYCLMEKLPIISKNQNKEKPRGKLPKRTKIITDFSIQETGKYILLNANTKVNTPAGRKKIASEREFTTLTGIREIRYERDFLCFLEEVQVMYDVLKSISNLIKTVAELPMLEKTEDMVNHLMKALGTVANSVSNVQ</sequence>
<accession>A0A4Y2H4S6</accession>
<protein>
    <submittedName>
        <fullName evidence="1">Uncharacterized protein</fullName>
    </submittedName>
</protein>
<comment type="caution">
    <text evidence="1">The sequence shown here is derived from an EMBL/GenBank/DDBJ whole genome shotgun (WGS) entry which is preliminary data.</text>
</comment>
<dbReference type="Proteomes" id="UP000499080">
    <property type="component" value="Unassembled WGS sequence"/>
</dbReference>
<organism evidence="1 2">
    <name type="scientific">Araneus ventricosus</name>
    <name type="common">Orbweaver spider</name>
    <name type="synonym">Epeira ventricosa</name>
    <dbReference type="NCBI Taxonomy" id="182803"/>
    <lineage>
        <taxon>Eukaryota</taxon>
        <taxon>Metazoa</taxon>
        <taxon>Ecdysozoa</taxon>
        <taxon>Arthropoda</taxon>
        <taxon>Chelicerata</taxon>
        <taxon>Arachnida</taxon>
        <taxon>Araneae</taxon>
        <taxon>Araneomorphae</taxon>
        <taxon>Entelegynae</taxon>
        <taxon>Araneoidea</taxon>
        <taxon>Araneidae</taxon>
        <taxon>Araneus</taxon>
    </lineage>
</organism>
<name>A0A4Y2H4S6_ARAVE</name>
<dbReference type="EMBL" id="BGPR01180178">
    <property type="protein sequence ID" value="GBM60025.1"/>
    <property type="molecule type" value="Genomic_DNA"/>
</dbReference>
<evidence type="ECO:0000313" key="1">
    <source>
        <dbReference type="EMBL" id="GBM60025.1"/>
    </source>
</evidence>
<gene>
    <name evidence="1" type="ORF">AVEN_260513_1</name>
</gene>